<keyword evidence="8" id="KW-1185">Reference proteome</keyword>
<keyword evidence="2 5" id="KW-0547">Nucleotide-binding</keyword>
<keyword evidence="5 7" id="KW-0808">Transferase</keyword>
<comment type="function">
    <text evidence="5">Catalyzes the phosphorylation of the 3'-hydroxyl group of dephosphocoenzyme A to form coenzyme A.</text>
</comment>
<comment type="catalytic activity">
    <reaction evidence="5">
        <text>3'-dephospho-CoA + ATP = ADP + CoA + H(+)</text>
        <dbReference type="Rhea" id="RHEA:18245"/>
        <dbReference type="ChEBI" id="CHEBI:15378"/>
        <dbReference type="ChEBI" id="CHEBI:30616"/>
        <dbReference type="ChEBI" id="CHEBI:57287"/>
        <dbReference type="ChEBI" id="CHEBI:57328"/>
        <dbReference type="ChEBI" id="CHEBI:456216"/>
        <dbReference type="EC" id="2.7.1.24"/>
    </reaction>
</comment>
<dbReference type="PANTHER" id="PTHR10695">
    <property type="entry name" value="DEPHOSPHO-COA KINASE-RELATED"/>
    <property type="match status" value="1"/>
</dbReference>
<proteinExistence type="inferred from homology"/>
<comment type="similarity">
    <text evidence="1 5">Belongs to the CoaE family.</text>
</comment>
<dbReference type="PROSITE" id="PS51219">
    <property type="entry name" value="DPCK"/>
    <property type="match status" value="1"/>
</dbReference>
<reference evidence="7 8" key="1">
    <citation type="submission" date="2018-11" db="EMBL/GenBank/DDBJ databases">
        <title>Aureibaculum marinum gen. nov., sp. nov., a member of the family Flavobacteriaceae isolated from the Bohai Sea.</title>
        <authorList>
            <person name="Ji X."/>
        </authorList>
    </citation>
    <scope>NUCLEOTIDE SEQUENCE [LARGE SCALE GENOMIC DNA]</scope>
    <source>
        <strain evidence="7 8">BH-SD17</strain>
    </source>
</reference>
<organism evidence="7 8">
    <name type="scientific">Aureibaculum marinum</name>
    <dbReference type="NCBI Taxonomy" id="2487930"/>
    <lineage>
        <taxon>Bacteria</taxon>
        <taxon>Pseudomonadati</taxon>
        <taxon>Bacteroidota</taxon>
        <taxon>Flavobacteriia</taxon>
        <taxon>Flavobacteriales</taxon>
        <taxon>Flavobacteriaceae</taxon>
        <taxon>Aureibaculum</taxon>
    </lineage>
</organism>
<dbReference type="InterPro" id="IPR001977">
    <property type="entry name" value="Depp_CoAkinase"/>
</dbReference>
<dbReference type="Proteomes" id="UP000270856">
    <property type="component" value="Unassembled WGS sequence"/>
</dbReference>
<dbReference type="PANTHER" id="PTHR10695:SF46">
    <property type="entry name" value="BIFUNCTIONAL COENZYME A SYNTHASE-RELATED"/>
    <property type="match status" value="1"/>
</dbReference>
<dbReference type="Gene3D" id="3.40.50.300">
    <property type="entry name" value="P-loop containing nucleotide triphosphate hydrolases"/>
    <property type="match status" value="1"/>
</dbReference>
<evidence type="ECO:0000256" key="1">
    <source>
        <dbReference type="ARBA" id="ARBA00009018"/>
    </source>
</evidence>
<dbReference type="GO" id="GO:0005524">
    <property type="term" value="F:ATP binding"/>
    <property type="evidence" value="ECO:0007669"/>
    <property type="project" value="UniProtKB-UniRule"/>
</dbReference>
<dbReference type="NCBIfam" id="TIGR00152">
    <property type="entry name" value="dephospho-CoA kinase"/>
    <property type="match status" value="1"/>
</dbReference>
<evidence type="ECO:0000313" key="8">
    <source>
        <dbReference type="Proteomes" id="UP000270856"/>
    </source>
</evidence>
<dbReference type="AlphaFoldDB" id="A0A3N4P1H9"/>
<feature type="binding site" evidence="5">
    <location>
        <begin position="11"/>
        <end position="16"/>
    </location>
    <ligand>
        <name>ATP</name>
        <dbReference type="ChEBI" id="CHEBI:30616"/>
    </ligand>
</feature>
<dbReference type="UniPathway" id="UPA00241">
    <property type="reaction ID" value="UER00356"/>
</dbReference>
<comment type="subcellular location">
    <subcellularLocation>
        <location evidence="5">Cytoplasm</location>
    </subcellularLocation>
</comment>
<keyword evidence="3 5" id="KW-0067">ATP-binding</keyword>
<dbReference type="GO" id="GO:0015937">
    <property type="term" value="P:coenzyme A biosynthetic process"/>
    <property type="evidence" value="ECO:0007669"/>
    <property type="project" value="UniProtKB-UniRule"/>
</dbReference>
<dbReference type="EMBL" id="RPFJ01000006">
    <property type="protein sequence ID" value="RPD98846.1"/>
    <property type="molecule type" value="Genomic_DNA"/>
</dbReference>
<dbReference type="RefSeq" id="WP_123897163.1">
    <property type="nucleotide sequence ID" value="NZ_RPFJ01000006.1"/>
</dbReference>
<dbReference type="GO" id="GO:0004140">
    <property type="term" value="F:dephospho-CoA kinase activity"/>
    <property type="evidence" value="ECO:0007669"/>
    <property type="project" value="UniProtKB-UniRule"/>
</dbReference>
<dbReference type="HAMAP" id="MF_00376">
    <property type="entry name" value="Dephospho_CoA_kinase"/>
    <property type="match status" value="1"/>
</dbReference>
<comment type="pathway">
    <text evidence="5">Cofactor biosynthesis; coenzyme A biosynthesis; CoA from (R)-pantothenate: step 5/5.</text>
</comment>
<keyword evidence="4 5" id="KW-0173">Coenzyme A biosynthesis</keyword>
<dbReference type="CDD" id="cd02022">
    <property type="entry name" value="DPCK"/>
    <property type="match status" value="1"/>
</dbReference>
<comment type="caution">
    <text evidence="7">The sequence shown here is derived from an EMBL/GenBank/DDBJ whole genome shotgun (WGS) entry which is preliminary data.</text>
</comment>
<dbReference type="OrthoDB" id="9812943at2"/>
<accession>A0A3N4P1H9</accession>
<keyword evidence="5" id="KW-0963">Cytoplasm</keyword>
<evidence type="ECO:0000313" key="7">
    <source>
        <dbReference type="EMBL" id="RPD98846.1"/>
    </source>
</evidence>
<dbReference type="Pfam" id="PF01121">
    <property type="entry name" value="CoaE"/>
    <property type="match status" value="1"/>
</dbReference>
<dbReference type="EC" id="2.7.1.24" evidence="5 6"/>
<keyword evidence="5 7" id="KW-0418">Kinase</keyword>
<sequence>MIKVGLTGGIGSGKSTVANFFKEHGVPVYFADIEAKKLMETSSRIKNKLIEAFGDQTYTNNTLNRAYLAKVIFNNKKKLAIINSIVHPEVDKHFANWVKQQNTPYCIQENAIIFENKKAANFDYIISVTAPLETRINRVISRDGATKEQVLARINNQWNETKKNELADFVIVNEQLSATKNQVKKIHNTLLNFAKKSNFS</sequence>
<evidence type="ECO:0000256" key="4">
    <source>
        <dbReference type="ARBA" id="ARBA00022993"/>
    </source>
</evidence>
<name>A0A3N4P1H9_9FLAO</name>
<dbReference type="SUPFAM" id="SSF52540">
    <property type="entry name" value="P-loop containing nucleoside triphosphate hydrolases"/>
    <property type="match status" value="1"/>
</dbReference>
<gene>
    <name evidence="5" type="primary">coaE</name>
    <name evidence="7" type="ORF">EGM88_06565</name>
</gene>
<protein>
    <recommendedName>
        <fullName evidence="5 6">Dephospho-CoA kinase</fullName>
        <ecNumber evidence="5 6">2.7.1.24</ecNumber>
    </recommendedName>
    <alternativeName>
        <fullName evidence="5">Dephosphocoenzyme A kinase</fullName>
    </alternativeName>
</protein>
<evidence type="ECO:0000256" key="5">
    <source>
        <dbReference type="HAMAP-Rule" id="MF_00376"/>
    </source>
</evidence>
<dbReference type="GO" id="GO:0005737">
    <property type="term" value="C:cytoplasm"/>
    <property type="evidence" value="ECO:0007669"/>
    <property type="project" value="UniProtKB-SubCell"/>
</dbReference>
<dbReference type="InterPro" id="IPR027417">
    <property type="entry name" value="P-loop_NTPase"/>
</dbReference>
<evidence type="ECO:0000256" key="2">
    <source>
        <dbReference type="ARBA" id="ARBA00022741"/>
    </source>
</evidence>
<evidence type="ECO:0000256" key="3">
    <source>
        <dbReference type="ARBA" id="ARBA00022840"/>
    </source>
</evidence>
<evidence type="ECO:0000256" key="6">
    <source>
        <dbReference type="NCBIfam" id="TIGR00152"/>
    </source>
</evidence>